<comment type="caution">
    <text evidence="5">The sequence shown here is derived from an EMBL/GenBank/DDBJ whole genome shotgun (WGS) entry which is preliminary data.</text>
</comment>
<evidence type="ECO:0000313" key="8">
    <source>
        <dbReference type="Proteomes" id="UP001288320"/>
    </source>
</evidence>
<dbReference type="InterPro" id="IPR028082">
    <property type="entry name" value="Peripla_BP_I"/>
</dbReference>
<dbReference type="CDD" id="cd01392">
    <property type="entry name" value="HTH_LacI"/>
    <property type="match status" value="1"/>
</dbReference>
<dbReference type="SMART" id="SM00354">
    <property type="entry name" value="HTH_LACI"/>
    <property type="match status" value="1"/>
</dbReference>
<keyword evidence="1" id="KW-0805">Transcription regulation</keyword>
<protein>
    <submittedName>
        <fullName evidence="5">LacI family DNA-binding transcriptional regulator</fullName>
    </submittedName>
</protein>
<dbReference type="GO" id="GO:0003700">
    <property type="term" value="F:DNA-binding transcription factor activity"/>
    <property type="evidence" value="ECO:0007669"/>
    <property type="project" value="TreeGrafter"/>
</dbReference>
<name>A0AAW9HF15_9ACTO</name>
<gene>
    <name evidence="5" type="ORF">R6G74_08195</name>
    <name evidence="6" type="ORF">R6P33_07500</name>
</gene>
<dbReference type="Gene3D" id="1.10.260.40">
    <property type="entry name" value="lambda repressor-like DNA-binding domains"/>
    <property type="match status" value="1"/>
</dbReference>
<dbReference type="Proteomes" id="UP001288320">
    <property type="component" value="Unassembled WGS sequence"/>
</dbReference>
<dbReference type="GO" id="GO:0000976">
    <property type="term" value="F:transcription cis-regulatory region binding"/>
    <property type="evidence" value="ECO:0007669"/>
    <property type="project" value="TreeGrafter"/>
</dbReference>
<dbReference type="Pfam" id="PF13377">
    <property type="entry name" value="Peripla_BP_3"/>
    <property type="match status" value="1"/>
</dbReference>
<dbReference type="EMBL" id="JAWNFY010000021">
    <property type="protein sequence ID" value="MDY5146856.1"/>
    <property type="molecule type" value="Genomic_DNA"/>
</dbReference>
<dbReference type="SUPFAM" id="SSF47413">
    <property type="entry name" value="lambda repressor-like DNA-binding domains"/>
    <property type="match status" value="1"/>
</dbReference>
<keyword evidence="3" id="KW-0804">Transcription</keyword>
<dbReference type="CDD" id="cd06267">
    <property type="entry name" value="PBP1_LacI_sugar_binding-like"/>
    <property type="match status" value="1"/>
</dbReference>
<organism evidence="5 8">
    <name type="scientific">Actinotignum timonense</name>
    <dbReference type="NCBI Taxonomy" id="1870995"/>
    <lineage>
        <taxon>Bacteria</taxon>
        <taxon>Bacillati</taxon>
        <taxon>Actinomycetota</taxon>
        <taxon>Actinomycetes</taxon>
        <taxon>Actinomycetales</taxon>
        <taxon>Actinomycetaceae</taxon>
        <taxon>Actinotignum</taxon>
    </lineage>
</organism>
<keyword evidence="2 5" id="KW-0238">DNA-binding</keyword>
<dbReference type="RefSeq" id="WP_087070139.1">
    <property type="nucleotide sequence ID" value="NZ_CAUPFC010000027.1"/>
</dbReference>
<evidence type="ECO:0000313" key="5">
    <source>
        <dbReference type="EMBL" id="MDY5141283.1"/>
    </source>
</evidence>
<accession>A0AAW9HF15</accession>
<dbReference type="PANTHER" id="PTHR30146:SF109">
    <property type="entry name" value="HTH-TYPE TRANSCRIPTIONAL REGULATOR GALS"/>
    <property type="match status" value="1"/>
</dbReference>
<evidence type="ECO:0000256" key="1">
    <source>
        <dbReference type="ARBA" id="ARBA00023015"/>
    </source>
</evidence>
<sequence>MTRRPSIREVSQLAGVSLGTASNVLNHPERVSDHTRKKVEAAIEKLGFIPSEAGRRLRKVDSKLVGVLVLDVANPFFAAAASAIEARLAEESCFPVIGSTGGDPDREAGLLRLLLGQEVRGIILTPSSGAEKSLHLLETRRIPLVLLDHPALKDGMNAVSVDDTRGAEIAIEHLRSLGHHHIGFINGSAKVRQAQARRIGVRQTVMKSDDLLTLVEISAERFDAASGERAMTKLLSSHPEVTAVFCANDSLAIGAMRAARRHHLSIPRDMSIIGFDDIDVARELITPLTTVRQPMEQLGETAARLLLEQPAEARDIAFIPELVVRESTAPPRQPAN</sequence>
<feature type="domain" description="HTH lacI-type" evidence="4">
    <location>
        <begin position="5"/>
        <end position="59"/>
    </location>
</feature>
<dbReference type="AlphaFoldDB" id="A0AAW9HF15"/>
<dbReference type="Proteomes" id="UP001284901">
    <property type="component" value="Unassembled WGS sequence"/>
</dbReference>
<keyword evidence="7" id="KW-1185">Reference proteome</keyword>
<evidence type="ECO:0000313" key="7">
    <source>
        <dbReference type="Proteomes" id="UP001284901"/>
    </source>
</evidence>
<dbReference type="InterPro" id="IPR046335">
    <property type="entry name" value="LacI/GalR-like_sensor"/>
</dbReference>
<dbReference type="PROSITE" id="PS50932">
    <property type="entry name" value="HTH_LACI_2"/>
    <property type="match status" value="1"/>
</dbReference>
<reference evidence="5 7" key="1">
    <citation type="submission" date="2023-10" db="EMBL/GenBank/DDBJ databases">
        <title>Whole Genome based description of the genera Actinobaculum and Actinotignum reveals a complex phylogenetic relationship within the species included in the genus Actinotignum.</title>
        <authorList>
            <person name="Jensen C.S."/>
            <person name="Dargis R."/>
            <person name="Kemp M."/>
            <person name="Christensen J.J."/>
        </authorList>
    </citation>
    <scope>NUCLEOTIDE SEQUENCE</scope>
    <source>
        <strain evidence="6 7">SLA_B089</strain>
        <strain evidence="5">SLA_B245</strain>
    </source>
</reference>
<evidence type="ECO:0000313" key="6">
    <source>
        <dbReference type="EMBL" id="MDY5146856.1"/>
    </source>
</evidence>
<evidence type="ECO:0000259" key="4">
    <source>
        <dbReference type="PROSITE" id="PS50932"/>
    </source>
</evidence>
<dbReference type="InterPro" id="IPR010982">
    <property type="entry name" value="Lambda_DNA-bd_dom_sf"/>
</dbReference>
<evidence type="ECO:0000256" key="2">
    <source>
        <dbReference type="ARBA" id="ARBA00023125"/>
    </source>
</evidence>
<dbReference type="PANTHER" id="PTHR30146">
    <property type="entry name" value="LACI-RELATED TRANSCRIPTIONAL REPRESSOR"/>
    <property type="match status" value="1"/>
</dbReference>
<dbReference type="EMBL" id="JAWNFV010000019">
    <property type="protein sequence ID" value="MDY5141283.1"/>
    <property type="molecule type" value="Genomic_DNA"/>
</dbReference>
<proteinExistence type="predicted"/>
<dbReference type="GeneID" id="92813284"/>
<dbReference type="SUPFAM" id="SSF53822">
    <property type="entry name" value="Periplasmic binding protein-like I"/>
    <property type="match status" value="1"/>
</dbReference>
<dbReference type="Gene3D" id="3.40.50.2300">
    <property type="match status" value="2"/>
</dbReference>
<evidence type="ECO:0000256" key="3">
    <source>
        <dbReference type="ARBA" id="ARBA00023163"/>
    </source>
</evidence>
<dbReference type="InterPro" id="IPR000843">
    <property type="entry name" value="HTH_LacI"/>
</dbReference>
<dbReference type="Pfam" id="PF00356">
    <property type="entry name" value="LacI"/>
    <property type="match status" value="1"/>
</dbReference>